<gene>
    <name evidence="3" type="ORF">HVA01_04970</name>
</gene>
<dbReference type="PANTHER" id="PTHR33525">
    <property type="match status" value="1"/>
</dbReference>
<dbReference type="InterPro" id="IPR014408">
    <property type="entry name" value="dGMP_Pdiesterase_EAL/HD-GYP"/>
</dbReference>
<dbReference type="InterPro" id="IPR052340">
    <property type="entry name" value="RNase_Y/CdgJ"/>
</dbReference>
<name>A0A511ULD8_9GAMM</name>
<evidence type="ECO:0000259" key="2">
    <source>
        <dbReference type="PROSITE" id="PS51833"/>
    </source>
</evidence>
<dbReference type="PANTHER" id="PTHR33525:SF4">
    <property type="entry name" value="CYCLIC DI-GMP PHOSPHODIESTERASE CDGJ"/>
    <property type="match status" value="1"/>
</dbReference>
<dbReference type="AlphaFoldDB" id="A0A511ULD8"/>
<dbReference type="SUPFAM" id="SSF109604">
    <property type="entry name" value="HD-domain/PDEase-like"/>
    <property type="match status" value="1"/>
</dbReference>
<keyword evidence="4" id="KW-1185">Reference proteome</keyword>
<dbReference type="InterPro" id="IPR035919">
    <property type="entry name" value="EAL_sf"/>
</dbReference>
<dbReference type="PROSITE" id="PS50883">
    <property type="entry name" value="EAL"/>
    <property type="match status" value="1"/>
</dbReference>
<dbReference type="OrthoDB" id="9804751at2"/>
<dbReference type="Gene3D" id="3.20.20.450">
    <property type="entry name" value="EAL domain"/>
    <property type="match status" value="1"/>
</dbReference>
<dbReference type="PIRSF" id="PIRSF003180">
    <property type="entry name" value="DiGMPpdiest_YuxH"/>
    <property type="match status" value="1"/>
</dbReference>
<sequence length="406" mass="44845">MKNHSQVDHSANYTIAIQPIVDAQLRHVADELLYRANKSNQTATIIDDVQATARACAIAVYEIGLDTLCGTRQLFINASEDWLINPDLAGLPHQQIVIEILENTPPTKNVIDALRCLRKQGFTLALDDFVLDDQNHVFLPFCDIIKFDISQQVPENVIKNLLGEGFTLLAERVETQEDFQYCQSLGFTLFQGYFYERPQNQSSHSSRRSASRANQMQLLAALYGKDVKLADISALVARDPYLLNAIFKRANSAAQGSPQPVTKLLDCIKIIGLRELRTLVSILVLANNSPASKLNLIKGLTRAFACEMLAYQRRLDAQESFIAGLFSLMPIILGVSEECIAKEVRLGRQIEAAIAHRSGALGQLITDVEAAENQSSPPDFPDNVILKAAAQARTLVDNHASSQMSV</sequence>
<dbReference type="RefSeq" id="WP_146872952.1">
    <property type="nucleotide sequence ID" value="NZ_BJXV01000002.1"/>
</dbReference>
<reference evidence="3 4" key="1">
    <citation type="submission" date="2019-07" db="EMBL/GenBank/DDBJ databases">
        <title>Whole genome shotgun sequence of Halomonas variabilis NBRC 102410.</title>
        <authorList>
            <person name="Hosoyama A."/>
            <person name="Uohara A."/>
            <person name="Ohji S."/>
            <person name="Ichikawa N."/>
        </authorList>
    </citation>
    <scope>NUCLEOTIDE SEQUENCE [LARGE SCALE GENOMIC DNA]</scope>
    <source>
        <strain evidence="3 4">NBRC 102410</strain>
    </source>
</reference>
<dbReference type="Pfam" id="PF00563">
    <property type="entry name" value="EAL"/>
    <property type="match status" value="1"/>
</dbReference>
<protein>
    <submittedName>
        <fullName evidence="3">Cyclic diguanylate phosphodiesterase</fullName>
    </submittedName>
</protein>
<organism evidence="3 4">
    <name type="scientific">Halovibrio variabilis</name>
    <dbReference type="NCBI Taxonomy" id="31910"/>
    <lineage>
        <taxon>Bacteria</taxon>
        <taxon>Pseudomonadati</taxon>
        <taxon>Pseudomonadota</taxon>
        <taxon>Gammaproteobacteria</taxon>
        <taxon>Oceanospirillales</taxon>
        <taxon>Halomonadaceae</taxon>
        <taxon>Halovibrio</taxon>
    </lineage>
</organism>
<dbReference type="SMART" id="SM00052">
    <property type="entry name" value="EAL"/>
    <property type="match status" value="1"/>
</dbReference>
<evidence type="ECO:0000313" key="3">
    <source>
        <dbReference type="EMBL" id="GEN26851.1"/>
    </source>
</evidence>
<dbReference type="EMBL" id="BJXV01000002">
    <property type="protein sequence ID" value="GEN26851.1"/>
    <property type="molecule type" value="Genomic_DNA"/>
</dbReference>
<proteinExistence type="predicted"/>
<dbReference type="InterPro" id="IPR001633">
    <property type="entry name" value="EAL_dom"/>
</dbReference>
<feature type="domain" description="HDOD" evidence="2">
    <location>
        <begin position="208"/>
        <end position="394"/>
    </location>
</feature>
<dbReference type="PROSITE" id="PS51833">
    <property type="entry name" value="HDOD"/>
    <property type="match status" value="1"/>
</dbReference>
<feature type="domain" description="EAL" evidence="1">
    <location>
        <begin position="1"/>
        <end position="212"/>
    </location>
</feature>
<accession>A0A511ULD8</accession>
<comment type="caution">
    <text evidence="3">The sequence shown here is derived from an EMBL/GenBank/DDBJ whole genome shotgun (WGS) entry which is preliminary data.</text>
</comment>
<dbReference type="InterPro" id="IPR013976">
    <property type="entry name" value="HDOD"/>
</dbReference>
<dbReference type="SUPFAM" id="SSF141868">
    <property type="entry name" value="EAL domain-like"/>
    <property type="match status" value="1"/>
</dbReference>
<dbReference type="Proteomes" id="UP000321303">
    <property type="component" value="Unassembled WGS sequence"/>
</dbReference>
<dbReference type="Gene3D" id="1.10.3210.10">
    <property type="entry name" value="Hypothetical protein af1432"/>
    <property type="match status" value="1"/>
</dbReference>
<evidence type="ECO:0000259" key="1">
    <source>
        <dbReference type="PROSITE" id="PS50883"/>
    </source>
</evidence>
<dbReference type="Pfam" id="PF08668">
    <property type="entry name" value="HDOD"/>
    <property type="match status" value="1"/>
</dbReference>
<evidence type="ECO:0000313" key="4">
    <source>
        <dbReference type="Proteomes" id="UP000321303"/>
    </source>
</evidence>